<reference evidence="2 3" key="1">
    <citation type="submission" date="2017-09" db="EMBL/GenBank/DDBJ databases">
        <title>Bacterial strain isolated from the female urinary microbiota.</title>
        <authorList>
            <person name="Thomas-White K."/>
            <person name="Kumar N."/>
            <person name="Forster S."/>
            <person name="Putonti C."/>
            <person name="Lawley T."/>
            <person name="Wolfe A.J."/>
        </authorList>
    </citation>
    <scope>NUCLEOTIDE SEQUENCE [LARGE SCALE GENOMIC DNA]</scope>
    <source>
        <strain evidence="2 3">UMB0852</strain>
    </source>
</reference>
<sequence>MYGIMVMKGEISMKMQVYPQESVKVISINEAIELYLAKFPNTSLEEIELEFDGARYKYECYGVDDSQKYYFVFNAVTKTPLKENTKPLKEKEANGVRRQRKAIDTDNLISLEEATNIAKEHAAGFRPFEWSLERSGDLTVYEIEWVDASGDKEMEVKLNAQTGDLIEIEFAH</sequence>
<keyword evidence="3" id="KW-1185">Reference proteome</keyword>
<dbReference type="AlphaFoldDB" id="A0A2N6SPG5"/>
<comment type="caution">
    <text evidence="2">The sequence shown here is derived from an EMBL/GenBank/DDBJ whole genome shotgun (WGS) entry which is preliminary data.</text>
</comment>
<feature type="domain" description="PepSY" evidence="1">
    <location>
        <begin position="26"/>
        <end position="82"/>
    </location>
</feature>
<gene>
    <name evidence="2" type="ORF">CJ205_01915</name>
</gene>
<dbReference type="Proteomes" id="UP000235682">
    <property type="component" value="Unassembled WGS sequence"/>
</dbReference>
<dbReference type="Pfam" id="PF03413">
    <property type="entry name" value="PepSY"/>
    <property type="match status" value="2"/>
</dbReference>
<evidence type="ECO:0000313" key="2">
    <source>
        <dbReference type="EMBL" id="PMC58949.1"/>
    </source>
</evidence>
<dbReference type="STRING" id="84521.SAMN04487994_103511"/>
<dbReference type="InterPro" id="IPR025711">
    <property type="entry name" value="PepSY"/>
</dbReference>
<evidence type="ECO:0000313" key="3">
    <source>
        <dbReference type="Proteomes" id="UP000235682"/>
    </source>
</evidence>
<organism evidence="2 3">
    <name type="scientific">Dolosicoccus paucivorans</name>
    <dbReference type="NCBI Taxonomy" id="84521"/>
    <lineage>
        <taxon>Bacteria</taxon>
        <taxon>Bacillati</taxon>
        <taxon>Bacillota</taxon>
        <taxon>Bacilli</taxon>
        <taxon>Lactobacillales</taxon>
        <taxon>Aerococcaceae</taxon>
        <taxon>Dolosicoccus</taxon>
    </lineage>
</organism>
<protein>
    <recommendedName>
        <fullName evidence="1">PepSY domain-containing protein</fullName>
    </recommendedName>
</protein>
<accession>A0A2N6SPG5</accession>
<name>A0A2N6SPG5_9LACT</name>
<proteinExistence type="predicted"/>
<dbReference type="EMBL" id="PNHE01000004">
    <property type="protein sequence ID" value="PMC58949.1"/>
    <property type="molecule type" value="Genomic_DNA"/>
</dbReference>
<dbReference type="Gene3D" id="3.10.450.40">
    <property type="match status" value="2"/>
</dbReference>
<feature type="domain" description="PepSY" evidence="1">
    <location>
        <begin position="109"/>
        <end position="169"/>
    </location>
</feature>
<evidence type="ECO:0000259" key="1">
    <source>
        <dbReference type="Pfam" id="PF03413"/>
    </source>
</evidence>